<comment type="subcellular location">
    <subcellularLocation>
        <location evidence="1">Membrane</location>
        <topology evidence="1">Single-pass type I membrane protein</topology>
    </subcellularLocation>
</comment>
<sequence>MLRQKTVVVDKGKGKLVAVVESESADELLGKKIKGTASINFATFERSLLRMKPLDILSVTGNISKTYIIGDVGKVKRENLVPLLGCCILQGERFLAYECMENGSLDVWLRNRAVAVEALDWPTRFKICLGSARGLAFLRHDFFLHIIHRDINPSNIFFNSKFEPWVAIWLAGWSGWLQMGGKMMC</sequence>
<dbReference type="AlphaFoldDB" id="A0A438GKW7"/>
<keyword evidence="3" id="KW-0418">Kinase</keyword>
<dbReference type="GO" id="GO:0005524">
    <property type="term" value="F:ATP binding"/>
    <property type="evidence" value="ECO:0007669"/>
    <property type="project" value="InterPro"/>
</dbReference>
<dbReference type="PROSITE" id="PS50011">
    <property type="entry name" value="PROTEIN_KINASE_DOM"/>
    <property type="match status" value="1"/>
</dbReference>
<proteinExistence type="predicted"/>
<dbReference type="Gene3D" id="1.10.510.10">
    <property type="entry name" value="Transferase(Phosphotransferase) domain 1"/>
    <property type="match status" value="1"/>
</dbReference>
<dbReference type="PANTHER" id="PTHR48006:SF95">
    <property type="entry name" value="LEUCINE-RICH REPEAT RECEPTOR PROTEIN KINASE MSP1"/>
    <property type="match status" value="1"/>
</dbReference>
<evidence type="ECO:0000313" key="3">
    <source>
        <dbReference type="EMBL" id="RVW72859.1"/>
    </source>
</evidence>
<evidence type="ECO:0000256" key="1">
    <source>
        <dbReference type="ARBA" id="ARBA00004479"/>
    </source>
</evidence>
<dbReference type="Proteomes" id="UP000288805">
    <property type="component" value="Unassembled WGS sequence"/>
</dbReference>
<evidence type="ECO:0000313" key="4">
    <source>
        <dbReference type="Proteomes" id="UP000288805"/>
    </source>
</evidence>
<evidence type="ECO:0000259" key="2">
    <source>
        <dbReference type="PROSITE" id="PS50011"/>
    </source>
</evidence>
<dbReference type="InterPro" id="IPR011009">
    <property type="entry name" value="Kinase-like_dom_sf"/>
</dbReference>
<protein>
    <submittedName>
        <fullName evidence="3">Leucine-rich repeat receptor protein kinase MSP1</fullName>
    </submittedName>
</protein>
<dbReference type="GO" id="GO:0016020">
    <property type="term" value="C:membrane"/>
    <property type="evidence" value="ECO:0007669"/>
    <property type="project" value="UniProtKB-SubCell"/>
</dbReference>
<dbReference type="InterPro" id="IPR051824">
    <property type="entry name" value="LRR_Rcpt-Like_S/T_Kinase"/>
</dbReference>
<name>A0A438GKW7_VITVI</name>
<gene>
    <name evidence="3" type="primary">MSP1_7</name>
    <name evidence="3" type="ORF">CK203_057189</name>
</gene>
<dbReference type="PANTHER" id="PTHR48006">
    <property type="entry name" value="LEUCINE-RICH REPEAT-CONTAINING PROTEIN DDB_G0281931-RELATED"/>
    <property type="match status" value="1"/>
</dbReference>
<feature type="domain" description="Protein kinase" evidence="2">
    <location>
        <begin position="5"/>
        <end position="185"/>
    </location>
</feature>
<dbReference type="GO" id="GO:0004672">
    <property type="term" value="F:protein kinase activity"/>
    <property type="evidence" value="ECO:0007669"/>
    <property type="project" value="InterPro"/>
</dbReference>
<dbReference type="InterPro" id="IPR000719">
    <property type="entry name" value="Prot_kinase_dom"/>
</dbReference>
<accession>A0A438GKW7</accession>
<dbReference type="Pfam" id="PF07714">
    <property type="entry name" value="PK_Tyr_Ser-Thr"/>
    <property type="match status" value="1"/>
</dbReference>
<reference evidence="3 4" key="1">
    <citation type="journal article" date="2018" name="PLoS Genet.">
        <title>Population sequencing reveals clonal diversity and ancestral inbreeding in the grapevine cultivar Chardonnay.</title>
        <authorList>
            <person name="Roach M.J."/>
            <person name="Johnson D.L."/>
            <person name="Bohlmann J."/>
            <person name="van Vuuren H.J."/>
            <person name="Jones S.J."/>
            <person name="Pretorius I.S."/>
            <person name="Schmidt S.A."/>
            <person name="Borneman A.R."/>
        </authorList>
    </citation>
    <scope>NUCLEOTIDE SEQUENCE [LARGE SCALE GENOMIC DNA]</scope>
    <source>
        <strain evidence="4">cv. Chardonnay</strain>
        <tissue evidence="3">Leaf</tissue>
    </source>
</reference>
<keyword evidence="3" id="KW-0808">Transferase</keyword>
<comment type="caution">
    <text evidence="3">The sequence shown here is derived from an EMBL/GenBank/DDBJ whole genome shotgun (WGS) entry which is preliminary data.</text>
</comment>
<keyword evidence="3" id="KW-0675">Receptor</keyword>
<dbReference type="InterPro" id="IPR001245">
    <property type="entry name" value="Ser-Thr/Tyr_kinase_cat_dom"/>
</dbReference>
<dbReference type="EMBL" id="QGNW01000405">
    <property type="protein sequence ID" value="RVW72859.1"/>
    <property type="molecule type" value="Genomic_DNA"/>
</dbReference>
<organism evidence="3 4">
    <name type="scientific">Vitis vinifera</name>
    <name type="common">Grape</name>
    <dbReference type="NCBI Taxonomy" id="29760"/>
    <lineage>
        <taxon>Eukaryota</taxon>
        <taxon>Viridiplantae</taxon>
        <taxon>Streptophyta</taxon>
        <taxon>Embryophyta</taxon>
        <taxon>Tracheophyta</taxon>
        <taxon>Spermatophyta</taxon>
        <taxon>Magnoliopsida</taxon>
        <taxon>eudicotyledons</taxon>
        <taxon>Gunneridae</taxon>
        <taxon>Pentapetalae</taxon>
        <taxon>rosids</taxon>
        <taxon>Vitales</taxon>
        <taxon>Vitaceae</taxon>
        <taxon>Viteae</taxon>
        <taxon>Vitis</taxon>
    </lineage>
</organism>
<dbReference type="SUPFAM" id="SSF56112">
    <property type="entry name" value="Protein kinase-like (PK-like)"/>
    <property type="match status" value="1"/>
</dbReference>